<dbReference type="Proteomes" id="UP000501690">
    <property type="component" value="Linkage Group LG9"/>
</dbReference>
<feature type="region of interest" description="Disordered" evidence="1">
    <location>
        <begin position="51"/>
        <end position="112"/>
    </location>
</feature>
<reference evidence="2 3" key="1">
    <citation type="submission" date="2019-04" db="EMBL/GenBank/DDBJ databases">
        <title>An improved genome assembly and genetic linkage map for asparagus bean, Vigna unguiculata ssp. sesquipedialis.</title>
        <authorList>
            <person name="Xia Q."/>
            <person name="Zhang R."/>
            <person name="Dong Y."/>
        </authorList>
    </citation>
    <scope>NUCLEOTIDE SEQUENCE [LARGE SCALE GENOMIC DNA]</scope>
    <source>
        <tissue evidence="2">Leaf</tissue>
    </source>
</reference>
<feature type="region of interest" description="Disordered" evidence="1">
    <location>
        <begin position="1"/>
        <end position="24"/>
    </location>
</feature>
<organism evidence="2 3">
    <name type="scientific">Vigna unguiculata</name>
    <name type="common">Cowpea</name>
    <dbReference type="NCBI Taxonomy" id="3917"/>
    <lineage>
        <taxon>Eukaryota</taxon>
        <taxon>Viridiplantae</taxon>
        <taxon>Streptophyta</taxon>
        <taxon>Embryophyta</taxon>
        <taxon>Tracheophyta</taxon>
        <taxon>Spermatophyta</taxon>
        <taxon>Magnoliopsida</taxon>
        <taxon>eudicotyledons</taxon>
        <taxon>Gunneridae</taxon>
        <taxon>Pentapetalae</taxon>
        <taxon>rosids</taxon>
        <taxon>fabids</taxon>
        <taxon>Fabales</taxon>
        <taxon>Fabaceae</taxon>
        <taxon>Papilionoideae</taxon>
        <taxon>50 kb inversion clade</taxon>
        <taxon>NPAAA clade</taxon>
        <taxon>indigoferoid/millettioid clade</taxon>
        <taxon>Phaseoleae</taxon>
        <taxon>Vigna</taxon>
    </lineage>
</organism>
<evidence type="ECO:0000256" key="1">
    <source>
        <dbReference type="SAM" id="MobiDB-lite"/>
    </source>
</evidence>
<sequence>MAPNDGQIVGTASSSRLFSGNDRNCSGGLSNGWIRSRSHTKLTHTHCIWNPRRRNPHLKGKGELRRTVKREPEKPTEKMSSNIDLTAKNEGVKKEGSLMRAATETLTNGENK</sequence>
<protein>
    <submittedName>
        <fullName evidence="2">Uncharacterized protein</fullName>
    </submittedName>
</protein>
<gene>
    <name evidence="2" type="ORF">DEO72_LG9g1347</name>
</gene>
<dbReference type="AlphaFoldDB" id="A0A4D6N2N3"/>
<feature type="compositionally biased region" description="Basic and acidic residues" evidence="1">
    <location>
        <begin position="60"/>
        <end position="77"/>
    </location>
</feature>
<proteinExistence type="predicted"/>
<dbReference type="EMBL" id="CP039353">
    <property type="protein sequence ID" value="QCE06335.1"/>
    <property type="molecule type" value="Genomic_DNA"/>
</dbReference>
<evidence type="ECO:0000313" key="3">
    <source>
        <dbReference type="Proteomes" id="UP000501690"/>
    </source>
</evidence>
<keyword evidence="3" id="KW-1185">Reference proteome</keyword>
<accession>A0A4D6N2N3</accession>
<name>A0A4D6N2N3_VIGUN</name>
<feature type="compositionally biased region" description="Polar residues" evidence="1">
    <location>
        <begin position="10"/>
        <end position="24"/>
    </location>
</feature>
<evidence type="ECO:0000313" key="2">
    <source>
        <dbReference type="EMBL" id="QCE06335.1"/>
    </source>
</evidence>